<comment type="caution">
    <text evidence="2">The sequence shown here is derived from an EMBL/GenBank/DDBJ whole genome shotgun (WGS) entry which is preliminary data.</text>
</comment>
<gene>
    <name evidence="2" type="ORF">GAYE_SCF29G4858</name>
</gene>
<feature type="transmembrane region" description="Helical" evidence="1">
    <location>
        <begin position="337"/>
        <end position="361"/>
    </location>
</feature>
<dbReference type="AlphaFoldDB" id="A0AAV9IHZ0"/>
<sequence>MRRHEKRVYSLIRTTRWRMSNAATVSVFVCLLLSYSCLGLGATTSLSPGIYFLRQNDTGADYEITFVSNNITQVNVLLSDCIRDIDLEYLFVTSHNRTIADYSFSATSTNHSVFDPSKDLSTSVISVTQLSDGYSYNISMSLAFERLVGLSNLELTYTAKNNTSNVTSATINVAVAGISFTTSSNAIVCGPQKPLVLNGTDLVKNSQVVLLSTIQYISGIQASLTSLQNIHLTIFSATSNYVKYSSSCQAPIVKMLSNGSFSVPSSCGMGFTSDGVFFVMDIQKITNGSFGIDLQWTNFDLGDSSEFDTTIYVDIVYHVTPTPTPFTGHTLAEKESVIAGGAIAAVAVGTTLAAFVASLIISKLVTGSTILSGLGGGGSGGGAAGSVQSTYVERDIYGRGSAFQ</sequence>
<accession>A0AAV9IHZ0</accession>
<keyword evidence="1" id="KW-1133">Transmembrane helix</keyword>
<evidence type="ECO:0000313" key="3">
    <source>
        <dbReference type="Proteomes" id="UP001300502"/>
    </source>
</evidence>
<evidence type="ECO:0000313" key="2">
    <source>
        <dbReference type="EMBL" id="KAK4526939.1"/>
    </source>
</evidence>
<organism evidence="2 3">
    <name type="scientific">Galdieria yellowstonensis</name>
    <dbReference type="NCBI Taxonomy" id="3028027"/>
    <lineage>
        <taxon>Eukaryota</taxon>
        <taxon>Rhodophyta</taxon>
        <taxon>Bangiophyceae</taxon>
        <taxon>Galdieriales</taxon>
        <taxon>Galdieriaceae</taxon>
        <taxon>Galdieria</taxon>
    </lineage>
</organism>
<keyword evidence="1" id="KW-0812">Transmembrane</keyword>
<keyword evidence="3" id="KW-1185">Reference proteome</keyword>
<evidence type="ECO:0008006" key="4">
    <source>
        <dbReference type="Google" id="ProtNLM"/>
    </source>
</evidence>
<protein>
    <recommendedName>
        <fullName evidence="4">Transmembrane protein</fullName>
    </recommendedName>
</protein>
<reference evidence="2 3" key="1">
    <citation type="submission" date="2022-07" db="EMBL/GenBank/DDBJ databases">
        <title>Genome-wide signatures of adaptation to extreme environments.</title>
        <authorList>
            <person name="Cho C.H."/>
            <person name="Yoon H.S."/>
        </authorList>
    </citation>
    <scope>NUCLEOTIDE SEQUENCE [LARGE SCALE GENOMIC DNA]</scope>
    <source>
        <strain evidence="2 3">108.79 E11</strain>
    </source>
</reference>
<proteinExistence type="predicted"/>
<keyword evidence="1" id="KW-0472">Membrane</keyword>
<evidence type="ECO:0000256" key="1">
    <source>
        <dbReference type="SAM" id="Phobius"/>
    </source>
</evidence>
<dbReference type="EMBL" id="JANCYU010000045">
    <property type="protein sequence ID" value="KAK4526939.1"/>
    <property type="molecule type" value="Genomic_DNA"/>
</dbReference>
<dbReference type="Proteomes" id="UP001300502">
    <property type="component" value="Unassembled WGS sequence"/>
</dbReference>
<name>A0AAV9IHZ0_9RHOD</name>